<keyword evidence="7" id="KW-1185">Reference proteome</keyword>
<evidence type="ECO:0000259" key="5">
    <source>
        <dbReference type="PROSITE" id="PS51007"/>
    </source>
</evidence>
<evidence type="ECO:0000313" key="7">
    <source>
        <dbReference type="Proteomes" id="UP000535182"/>
    </source>
</evidence>
<evidence type="ECO:0000256" key="3">
    <source>
        <dbReference type="ARBA" id="ARBA00023004"/>
    </source>
</evidence>
<feature type="domain" description="Cytochrome c" evidence="5">
    <location>
        <begin position="27"/>
        <end position="115"/>
    </location>
</feature>
<organism evidence="6 7">
    <name type="scientific">Tunturiibacter gelidiferens</name>
    <dbReference type="NCBI Taxonomy" id="3069689"/>
    <lineage>
        <taxon>Bacteria</taxon>
        <taxon>Pseudomonadati</taxon>
        <taxon>Acidobacteriota</taxon>
        <taxon>Terriglobia</taxon>
        <taxon>Terriglobales</taxon>
        <taxon>Acidobacteriaceae</taxon>
        <taxon>Tunturiibacter</taxon>
    </lineage>
</organism>
<evidence type="ECO:0000256" key="1">
    <source>
        <dbReference type="ARBA" id="ARBA00022617"/>
    </source>
</evidence>
<dbReference type="PROSITE" id="PS51007">
    <property type="entry name" value="CYTC"/>
    <property type="match status" value="1"/>
</dbReference>
<dbReference type="GO" id="GO:0020037">
    <property type="term" value="F:heme binding"/>
    <property type="evidence" value="ECO:0007669"/>
    <property type="project" value="InterPro"/>
</dbReference>
<name>A0A9X0QCD4_9BACT</name>
<reference evidence="6 7" key="1">
    <citation type="submission" date="2020-08" db="EMBL/GenBank/DDBJ databases">
        <title>Genomic Encyclopedia of Type Strains, Phase IV (KMG-V): Genome sequencing to study the core and pangenomes of soil and plant-associated prokaryotes.</title>
        <authorList>
            <person name="Whitman W."/>
        </authorList>
    </citation>
    <scope>NUCLEOTIDE SEQUENCE [LARGE SCALE GENOMIC DNA]</scope>
    <source>
        <strain evidence="6 7">X5P2</strain>
    </source>
</reference>
<dbReference type="AlphaFoldDB" id="A0A9X0QCD4"/>
<comment type="caution">
    <text evidence="6">The sequence shown here is derived from an EMBL/GenBank/DDBJ whole genome shotgun (WGS) entry which is preliminary data.</text>
</comment>
<dbReference type="Gene3D" id="1.10.760.10">
    <property type="entry name" value="Cytochrome c-like domain"/>
    <property type="match status" value="1"/>
</dbReference>
<protein>
    <submittedName>
        <fullName evidence="6">Mono/diheme cytochrome c family protein</fullName>
    </submittedName>
</protein>
<evidence type="ECO:0000256" key="4">
    <source>
        <dbReference type="PROSITE-ProRule" id="PRU00433"/>
    </source>
</evidence>
<dbReference type="Proteomes" id="UP000535182">
    <property type="component" value="Unassembled WGS sequence"/>
</dbReference>
<dbReference type="Pfam" id="PF13442">
    <property type="entry name" value="Cytochrome_CBB3"/>
    <property type="match status" value="1"/>
</dbReference>
<dbReference type="GO" id="GO:0046872">
    <property type="term" value="F:metal ion binding"/>
    <property type="evidence" value="ECO:0007669"/>
    <property type="project" value="UniProtKB-KW"/>
</dbReference>
<proteinExistence type="predicted"/>
<dbReference type="InterPro" id="IPR036909">
    <property type="entry name" value="Cyt_c-like_dom_sf"/>
</dbReference>
<gene>
    <name evidence="6" type="ORF">HDF14_001403</name>
</gene>
<sequence length="131" mass="13836">MIRRLCGGTDITIGGKKDANPVAASAENIEDGKQSFTSYCMVCHGLDGQNTGVPFAASVSPPIPSLASAEVQSYTDGQLKWIIKNGIAPSGMPASDKDFSDEDIWRMVLYIRNLPRVGSLGEPAVYGGSAK</sequence>
<dbReference type="RefSeq" id="WP_260698082.1">
    <property type="nucleotide sequence ID" value="NZ_JACHEB010000003.1"/>
</dbReference>
<keyword evidence="2 4" id="KW-0479">Metal-binding</keyword>
<dbReference type="InterPro" id="IPR009056">
    <property type="entry name" value="Cyt_c-like_dom"/>
</dbReference>
<accession>A0A9X0QCD4</accession>
<evidence type="ECO:0000256" key="2">
    <source>
        <dbReference type="ARBA" id="ARBA00022723"/>
    </source>
</evidence>
<dbReference type="GO" id="GO:0009055">
    <property type="term" value="F:electron transfer activity"/>
    <property type="evidence" value="ECO:0007669"/>
    <property type="project" value="InterPro"/>
</dbReference>
<dbReference type="EMBL" id="JACHEB010000003">
    <property type="protein sequence ID" value="MBB5327797.1"/>
    <property type="molecule type" value="Genomic_DNA"/>
</dbReference>
<keyword evidence="1 4" id="KW-0349">Heme</keyword>
<evidence type="ECO:0000313" key="6">
    <source>
        <dbReference type="EMBL" id="MBB5327797.1"/>
    </source>
</evidence>
<keyword evidence="3 4" id="KW-0408">Iron</keyword>
<dbReference type="SUPFAM" id="SSF46626">
    <property type="entry name" value="Cytochrome c"/>
    <property type="match status" value="1"/>
</dbReference>